<dbReference type="PANTHER" id="PTHR30349">
    <property type="entry name" value="PHAGE INTEGRASE-RELATED"/>
    <property type="match status" value="1"/>
</dbReference>
<name>A0A830F2U5_9EURY</name>
<evidence type="ECO:0000256" key="2">
    <source>
        <dbReference type="ARBA" id="ARBA00023125"/>
    </source>
</evidence>
<dbReference type="Pfam" id="PF00589">
    <property type="entry name" value="Phage_integrase"/>
    <property type="match status" value="1"/>
</dbReference>
<dbReference type="InterPro" id="IPR050090">
    <property type="entry name" value="Tyrosine_recombinase_XerCD"/>
</dbReference>
<dbReference type="GO" id="GO:0003677">
    <property type="term" value="F:DNA binding"/>
    <property type="evidence" value="ECO:0007669"/>
    <property type="project" value="UniProtKB-KW"/>
</dbReference>
<keyword evidence="3" id="KW-0233">DNA recombination</keyword>
<dbReference type="PANTHER" id="PTHR30349:SF41">
    <property type="entry name" value="INTEGRASE_RECOMBINASE PROTEIN MJ0367-RELATED"/>
    <property type="match status" value="1"/>
</dbReference>
<keyword evidence="2" id="KW-0238">DNA-binding</keyword>
<proteinExistence type="predicted"/>
<reference evidence="5 6" key="1">
    <citation type="journal article" date="2019" name="Int. J. Syst. Evol. Microbiol.">
        <title>The Global Catalogue of Microorganisms (GCM) 10K type strain sequencing project: providing services to taxonomists for standard genome sequencing and annotation.</title>
        <authorList>
            <consortium name="The Broad Institute Genomics Platform"/>
            <consortium name="The Broad Institute Genome Sequencing Center for Infectious Disease"/>
            <person name="Wu L."/>
            <person name="Ma J."/>
        </authorList>
    </citation>
    <scope>NUCLEOTIDE SEQUENCE [LARGE SCALE GENOMIC DNA]</scope>
    <source>
        <strain evidence="5 6">JCM 19585</strain>
    </source>
</reference>
<keyword evidence="6" id="KW-1185">Reference proteome</keyword>
<evidence type="ECO:0000313" key="5">
    <source>
        <dbReference type="EMBL" id="GGL33954.1"/>
    </source>
</evidence>
<dbReference type="Gene3D" id="1.10.443.10">
    <property type="entry name" value="Intergrase catalytic core"/>
    <property type="match status" value="1"/>
</dbReference>
<evidence type="ECO:0000313" key="6">
    <source>
        <dbReference type="Proteomes" id="UP000628840"/>
    </source>
</evidence>
<dbReference type="GO" id="GO:0006310">
    <property type="term" value="P:DNA recombination"/>
    <property type="evidence" value="ECO:0007669"/>
    <property type="project" value="UniProtKB-KW"/>
</dbReference>
<gene>
    <name evidence="5" type="ORF">GCM10009037_16970</name>
</gene>
<evidence type="ECO:0000256" key="3">
    <source>
        <dbReference type="ARBA" id="ARBA00023172"/>
    </source>
</evidence>
<feature type="domain" description="Tyr recombinase" evidence="4">
    <location>
        <begin position="33"/>
        <end position="212"/>
    </location>
</feature>
<evidence type="ECO:0000259" key="4">
    <source>
        <dbReference type="PROSITE" id="PS51898"/>
    </source>
</evidence>
<protein>
    <recommendedName>
        <fullName evidence="4">Tyr recombinase domain-containing protein</fullName>
    </recommendedName>
</protein>
<dbReference type="InterPro" id="IPR002104">
    <property type="entry name" value="Integrase_catalytic"/>
</dbReference>
<dbReference type="PROSITE" id="PS51898">
    <property type="entry name" value="TYR_RECOMBINASE"/>
    <property type="match status" value="1"/>
</dbReference>
<dbReference type="Proteomes" id="UP000628840">
    <property type="component" value="Unassembled WGS sequence"/>
</dbReference>
<dbReference type="GO" id="GO:0015074">
    <property type="term" value="P:DNA integration"/>
    <property type="evidence" value="ECO:0007669"/>
    <property type="project" value="UniProtKB-KW"/>
</dbReference>
<dbReference type="InterPro" id="IPR013762">
    <property type="entry name" value="Integrase-like_cat_sf"/>
</dbReference>
<dbReference type="AlphaFoldDB" id="A0A830F2U5"/>
<sequence length="217" mass="25068">MVWVESTSNYPVSVLQAYNPDTMNLREHDTRDDMKVWLSTREVDDLLDAADNQQQRIALELGARCGLRSHEVLDVAPEDVVDTDAGTVLRVWHGKGDKYRETPVPRDLATTIRTVDEYRDAESSVSLLDITTTRTLRRWVERAAHALAEEHGEPGWREVTFHDLRRTWATNLRSADVDALLVCDWGGWNDLDTFLEHYRGTHSPESQKRERDKVEWL</sequence>
<keyword evidence="1" id="KW-0229">DNA integration</keyword>
<dbReference type="CDD" id="cd00397">
    <property type="entry name" value="DNA_BRE_C"/>
    <property type="match status" value="1"/>
</dbReference>
<comment type="caution">
    <text evidence="5">The sequence shown here is derived from an EMBL/GenBank/DDBJ whole genome shotgun (WGS) entry which is preliminary data.</text>
</comment>
<dbReference type="SUPFAM" id="SSF56349">
    <property type="entry name" value="DNA breaking-rejoining enzymes"/>
    <property type="match status" value="1"/>
</dbReference>
<organism evidence="5 6">
    <name type="scientific">Halarchaeum grantii</name>
    <dbReference type="NCBI Taxonomy" id="1193105"/>
    <lineage>
        <taxon>Archaea</taxon>
        <taxon>Methanobacteriati</taxon>
        <taxon>Methanobacteriota</taxon>
        <taxon>Stenosarchaea group</taxon>
        <taxon>Halobacteria</taxon>
        <taxon>Halobacteriales</taxon>
        <taxon>Halobacteriaceae</taxon>
    </lineage>
</organism>
<accession>A0A830F2U5</accession>
<dbReference type="InterPro" id="IPR011010">
    <property type="entry name" value="DNA_brk_join_enz"/>
</dbReference>
<evidence type="ECO:0000256" key="1">
    <source>
        <dbReference type="ARBA" id="ARBA00022908"/>
    </source>
</evidence>
<dbReference type="EMBL" id="BMPF01000002">
    <property type="protein sequence ID" value="GGL33954.1"/>
    <property type="molecule type" value="Genomic_DNA"/>
</dbReference>